<accession>A0A6M2DFD6</accession>
<evidence type="ECO:0000256" key="8">
    <source>
        <dbReference type="ARBA" id="ARBA00023242"/>
    </source>
</evidence>
<feature type="region of interest" description="Disordered" evidence="9">
    <location>
        <begin position="1"/>
        <end position="47"/>
    </location>
</feature>
<keyword evidence="3" id="KW-0053">Apoptosis</keyword>
<sequence>MEMGQNQHKALNNNVEDNGESKSVVDNRKRKQPTRLGIQELGQSQPPTKLFKNENLNKNTSPCKVEIQNKDPAPSEINRPYIFNRPIMNDYDDDNNTFGNEVLISPCKVRIARMDLESDRDSGVNTQRPENNKDLITFMVDSENSSLRSEEGSDSGLGSDALGTASYSSKGNDKKKHQKSRVRFHAVTVHYFPRAQGFCCVPSQGGSTLGMSFRHVSTRRLSVARHCAERRHRLESSASSQMSKNHNSRSNLFIENEISSDQEDFEESEEDSCEEDSDSDEEDSEFDDDDTLVNDLEYNDKKDCLPLRTRSVDAKSDLINNTTSTASNIEQVKECLETNTPIKDNTSQEEKNSDNEQSVINNTTPEDDVLTEDDEEQDLSCGSTTVVLAPVPARKRRALLHAAGVKKIDPKERDECRAVRASREVCGCDCRGFCDPETCACSRAGVKCQVDRVGFPCGCHKDGCANTAGRAEFNPHRVRTHFMHTLMRLALEERHLGLTTRGSTTNTNQSQHRSHHEQNSIEKIQESFRNPIINHGYPNLFYSYGEQYGYESYMYSTYDEPAPSAGHAVYPNLMCHSEQNVLPNDLRPQINDLRTQSEHTQDENGNSDTNLEREENFAEIIKNTMVDTVSV</sequence>
<dbReference type="GO" id="GO:0000981">
    <property type="term" value="F:DNA-binding transcription factor activity, RNA polymerase II-specific"/>
    <property type="evidence" value="ECO:0007669"/>
    <property type="project" value="TreeGrafter"/>
</dbReference>
<feature type="region of interest" description="Disordered" evidence="9">
    <location>
        <begin position="339"/>
        <end position="378"/>
    </location>
</feature>
<evidence type="ECO:0000256" key="4">
    <source>
        <dbReference type="ARBA" id="ARBA00023015"/>
    </source>
</evidence>
<feature type="compositionally biased region" description="Acidic residues" evidence="9">
    <location>
        <begin position="365"/>
        <end position="378"/>
    </location>
</feature>
<name>A0A6M2DFD6_XENCH</name>
<dbReference type="AlphaFoldDB" id="A0A6M2DFD6"/>
<feature type="region of interest" description="Disordered" evidence="9">
    <location>
        <begin position="143"/>
        <end position="180"/>
    </location>
</feature>
<keyword evidence="4" id="KW-0805">Transcription regulation</keyword>
<feature type="domain" description="Cysteine/serine-rich nuclear protein N-terminal" evidence="10">
    <location>
        <begin position="178"/>
        <end position="286"/>
    </location>
</feature>
<dbReference type="PANTHER" id="PTHR13580">
    <property type="entry name" value="TGF-BETA INDUCED APOPTOSIS PROTEIN"/>
    <property type="match status" value="1"/>
</dbReference>
<feature type="region of interest" description="Disordered" evidence="9">
    <location>
        <begin position="501"/>
        <end position="520"/>
    </location>
</feature>
<dbReference type="GO" id="GO:0043565">
    <property type="term" value="F:sequence-specific DNA binding"/>
    <property type="evidence" value="ECO:0007669"/>
    <property type="project" value="TreeGrafter"/>
</dbReference>
<keyword evidence="5" id="KW-0238">DNA-binding</keyword>
<reference evidence="11" key="1">
    <citation type="submission" date="2020-03" db="EMBL/GenBank/DDBJ databases">
        <title>Transcriptomic Profiling of the Digestive Tract of the Rat Flea, Xenopsylla cheopis, Following Blood Feeding and Infection with Yersinia pestis.</title>
        <authorList>
            <person name="Bland D.M."/>
            <person name="Martens C.A."/>
            <person name="Virtaneva K."/>
            <person name="Kanakabandi K."/>
            <person name="Long D."/>
            <person name="Rosenke R."/>
            <person name="Saturday G.A."/>
            <person name="Hoyt F.H."/>
            <person name="Bruno D.P."/>
            <person name="Ribeiro J.M.C."/>
            <person name="Hinnebusch J."/>
        </authorList>
    </citation>
    <scope>NUCLEOTIDE SEQUENCE</scope>
</reference>
<feature type="region of interest" description="Disordered" evidence="9">
    <location>
        <begin position="232"/>
        <end position="251"/>
    </location>
</feature>
<feature type="domain" description="Cysteine/serine-rich nuclear protein N-terminal" evidence="10">
    <location>
        <begin position="345"/>
        <end position="492"/>
    </location>
</feature>
<evidence type="ECO:0000259" key="10">
    <source>
        <dbReference type="Pfam" id="PF16019"/>
    </source>
</evidence>
<keyword evidence="6" id="KW-0010">Activator</keyword>
<evidence type="ECO:0000313" key="11">
    <source>
        <dbReference type="EMBL" id="NOV43831.1"/>
    </source>
</evidence>
<evidence type="ECO:0000256" key="7">
    <source>
        <dbReference type="ARBA" id="ARBA00023163"/>
    </source>
</evidence>
<evidence type="ECO:0000256" key="3">
    <source>
        <dbReference type="ARBA" id="ARBA00022703"/>
    </source>
</evidence>
<dbReference type="PANTHER" id="PTHR13580:SF9">
    <property type="entry name" value="AXIN1 UP-REGULATED 1, ISOFORM A"/>
    <property type="match status" value="1"/>
</dbReference>
<dbReference type="PRINTS" id="PR02031">
    <property type="entry name" value="CYSSERRICHNP"/>
</dbReference>
<dbReference type="GO" id="GO:0005634">
    <property type="term" value="C:nucleus"/>
    <property type="evidence" value="ECO:0007669"/>
    <property type="project" value="UniProtKB-SubCell"/>
</dbReference>
<evidence type="ECO:0000256" key="1">
    <source>
        <dbReference type="ARBA" id="ARBA00004123"/>
    </source>
</evidence>
<dbReference type="InterPro" id="IPR023260">
    <property type="entry name" value="Cys/Ser-rich_nuc_prot"/>
</dbReference>
<feature type="compositionally biased region" description="Polar residues" evidence="9">
    <location>
        <begin position="355"/>
        <end position="364"/>
    </location>
</feature>
<feature type="compositionally biased region" description="Acidic residues" evidence="9">
    <location>
        <begin position="260"/>
        <end position="292"/>
    </location>
</feature>
<dbReference type="GO" id="GO:0006915">
    <property type="term" value="P:apoptotic process"/>
    <property type="evidence" value="ECO:0007669"/>
    <property type="project" value="UniProtKB-KW"/>
</dbReference>
<organism evidence="11">
    <name type="scientific">Xenopsylla cheopis</name>
    <name type="common">Oriental rat flea</name>
    <name type="synonym">Pulex cheopis</name>
    <dbReference type="NCBI Taxonomy" id="163159"/>
    <lineage>
        <taxon>Eukaryota</taxon>
        <taxon>Metazoa</taxon>
        <taxon>Ecdysozoa</taxon>
        <taxon>Arthropoda</taxon>
        <taxon>Hexapoda</taxon>
        <taxon>Insecta</taxon>
        <taxon>Pterygota</taxon>
        <taxon>Neoptera</taxon>
        <taxon>Endopterygota</taxon>
        <taxon>Siphonaptera</taxon>
        <taxon>Pulicidae</taxon>
        <taxon>Xenopsyllinae</taxon>
        <taxon>Xenopsylla</taxon>
    </lineage>
</organism>
<evidence type="ECO:0000256" key="5">
    <source>
        <dbReference type="ARBA" id="ARBA00023125"/>
    </source>
</evidence>
<keyword evidence="7" id="KW-0804">Transcription</keyword>
<dbReference type="InterPro" id="IPR031972">
    <property type="entry name" value="CSRNP_N"/>
</dbReference>
<comment type="subcellular location">
    <subcellularLocation>
        <location evidence="1">Nucleus</location>
    </subcellularLocation>
</comment>
<evidence type="ECO:0000256" key="2">
    <source>
        <dbReference type="ARBA" id="ARBA00008548"/>
    </source>
</evidence>
<feature type="region of interest" description="Disordered" evidence="9">
    <location>
        <begin position="260"/>
        <end position="297"/>
    </location>
</feature>
<evidence type="ECO:0000256" key="9">
    <source>
        <dbReference type="SAM" id="MobiDB-lite"/>
    </source>
</evidence>
<feature type="compositionally biased region" description="Polar residues" evidence="9">
    <location>
        <begin position="501"/>
        <end position="511"/>
    </location>
</feature>
<protein>
    <submittedName>
        <fullName evidence="11">Putative cysteine/serine-rich nuclear protein n-terminus</fullName>
    </submittedName>
</protein>
<feature type="compositionally biased region" description="Polar residues" evidence="9">
    <location>
        <begin position="1"/>
        <end position="16"/>
    </location>
</feature>
<feature type="compositionally biased region" description="Polar residues" evidence="9">
    <location>
        <begin position="236"/>
        <end position="251"/>
    </location>
</feature>
<dbReference type="EMBL" id="GIIL01000105">
    <property type="protein sequence ID" value="NOV43831.1"/>
    <property type="molecule type" value="Transcribed_RNA"/>
</dbReference>
<dbReference type="Pfam" id="PF16019">
    <property type="entry name" value="CSRNP_N"/>
    <property type="match status" value="2"/>
</dbReference>
<comment type="similarity">
    <text evidence="2">Belongs to the AXUD1 family.</text>
</comment>
<keyword evidence="8" id="KW-0539">Nucleus</keyword>
<proteinExistence type="inferred from homology"/>
<evidence type="ECO:0000256" key="6">
    <source>
        <dbReference type="ARBA" id="ARBA00023159"/>
    </source>
</evidence>